<evidence type="ECO:0000313" key="2">
    <source>
        <dbReference type="EMBL" id="KAK2107115.1"/>
    </source>
</evidence>
<organism evidence="2 3">
    <name type="scientific">Saguinus oedipus</name>
    <name type="common">Cotton-top tamarin</name>
    <name type="synonym">Oedipomidas oedipus</name>
    <dbReference type="NCBI Taxonomy" id="9490"/>
    <lineage>
        <taxon>Eukaryota</taxon>
        <taxon>Metazoa</taxon>
        <taxon>Chordata</taxon>
        <taxon>Craniata</taxon>
        <taxon>Vertebrata</taxon>
        <taxon>Euteleostomi</taxon>
        <taxon>Mammalia</taxon>
        <taxon>Eutheria</taxon>
        <taxon>Euarchontoglires</taxon>
        <taxon>Primates</taxon>
        <taxon>Haplorrhini</taxon>
        <taxon>Platyrrhini</taxon>
        <taxon>Cebidae</taxon>
        <taxon>Callitrichinae</taxon>
        <taxon>Saguinus</taxon>
    </lineage>
</organism>
<evidence type="ECO:0000313" key="3">
    <source>
        <dbReference type="Proteomes" id="UP001266305"/>
    </source>
</evidence>
<name>A0ABQ9VDD9_SAGOE</name>
<dbReference type="Proteomes" id="UP001266305">
    <property type="component" value="Unassembled WGS sequence"/>
</dbReference>
<accession>A0ABQ9VDD9</accession>
<protein>
    <submittedName>
        <fullName evidence="2">Uncharacterized protein</fullName>
    </submittedName>
</protein>
<dbReference type="EMBL" id="JASSZA010000007">
    <property type="protein sequence ID" value="KAK2107115.1"/>
    <property type="molecule type" value="Genomic_DNA"/>
</dbReference>
<feature type="compositionally biased region" description="Polar residues" evidence="1">
    <location>
        <begin position="8"/>
        <end position="19"/>
    </location>
</feature>
<proteinExistence type="predicted"/>
<sequence>MAAKDHSQNSNSAPTSTLFLDQKKDTTHANKIGITGEAVQYGTRKPGYGKEEIQVLRNSANLKGEAELLLTKAEDT</sequence>
<comment type="caution">
    <text evidence="2">The sequence shown here is derived from an EMBL/GenBank/DDBJ whole genome shotgun (WGS) entry which is preliminary data.</text>
</comment>
<reference evidence="2 3" key="1">
    <citation type="submission" date="2023-05" db="EMBL/GenBank/DDBJ databases">
        <title>B98-5 Cell Line De Novo Hybrid Assembly: An Optical Mapping Approach.</title>
        <authorList>
            <person name="Kananen K."/>
            <person name="Auerbach J.A."/>
            <person name="Kautto E."/>
            <person name="Blachly J.S."/>
        </authorList>
    </citation>
    <scope>NUCLEOTIDE SEQUENCE [LARGE SCALE GENOMIC DNA]</scope>
    <source>
        <strain evidence="2">B95-8</strain>
        <tissue evidence="2">Cell line</tissue>
    </source>
</reference>
<evidence type="ECO:0000256" key="1">
    <source>
        <dbReference type="SAM" id="MobiDB-lite"/>
    </source>
</evidence>
<keyword evidence="3" id="KW-1185">Reference proteome</keyword>
<feature type="region of interest" description="Disordered" evidence="1">
    <location>
        <begin position="1"/>
        <end position="20"/>
    </location>
</feature>
<gene>
    <name evidence="2" type="ORF">P7K49_016629</name>
</gene>